<dbReference type="InterPro" id="IPR037128">
    <property type="entry name" value="Quinolinate_PRibosylTase_N_sf"/>
</dbReference>
<dbReference type="InterPro" id="IPR002638">
    <property type="entry name" value="Quinolinate_PRibosylTrfase_C"/>
</dbReference>
<dbReference type="NCBIfam" id="TIGR01334">
    <property type="entry name" value="modD"/>
    <property type="match status" value="1"/>
</dbReference>
<sequence length="280" mass="31057">MISDAQIWEYIRSDVPFEDLTTSLQTKHLNRLAKLSILTRESVVLSNVDICECIAKMLNCSVQSMGTNSKIYNAGDVLFMATGAYANIHKVWKLVQILLEYSCKISTYTHEMVCTVKAVAPHCQILTTRKSYPFAKEFCVSAVVAGGGGVHRLNLSDSVLFFENHIKAYTNFDEFLAEIPKFKSKMPEKLIGVECDDLINLEKLLRAGVELVQCDKMSVDEISYAITLKDKINPNAKITVTGGINLKNAKEYATTGINAIITSAPYLQGLSDLTAKIELE</sequence>
<dbReference type="PANTHER" id="PTHR32179">
    <property type="entry name" value="NICOTINATE-NUCLEOTIDE PYROPHOSPHORYLASE [CARBOXYLATING]"/>
    <property type="match status" value="1"/>
</dbReference>
<dbReference type="InterPro" id="IPR027277">
    <property type="entry name" value="NadC/ModD"/>
</dbReference>
<feature type="domain" description="Quinolinate phosphoribosyl transferase C-terminal" evidence="6">
    <location>
        <begin position="105"/>
        <end position="264"/>
    </location>
</feature>
<dbReference type="Gene3D" id="3.20.20.70">
    <property type="entry name" value="Aldolase class I"/>
    <property type="match status" value="1"/>
</dbReference>
<name>A0ABS5HHD4_9BACT</name>
<dbReference type="InterPro" id="IPR006242">
    <property type="entry name" value="ModD"/>
</dbReference>
<evidence type="ECO:0000256" key="1">
    <source>
        <dbReference type="ARBA" id="ARBA00009400"/>
    </source>
</evidence>
<gene>
    <name evidence="8" type="primary">modD</name>
    <name evidence="8" type="ORF">KDD93_03755</name>
</gene>
<keyword evidence="4 5" id="KW-0808">Transferase</keyword>
<dbReference type="SUPFAM" id="SSF54675">
    <property type="entry name" value="Nicotinate/Quinolinate PRTase N-terminal domain-like"/>
    <property type="match status" value="1"/>
</dbReference>
<dbReference type="InterPro" id="IPR036068">
    <property type="entry name" value="Nicotinate_pribotase-like_C"/>
</dbReference>
<dbReference type="Gene3D" id="3.90.1170.20">
    <property type="entry name" value="Quinolinate phosphoribosyl transferase, N-terminal domain"/>
    <property type="match status" value="1"/>
</dbReference>
<keyword evidence="3 5" id="KW-0328">Glycosyltransferase</keyword>
<dbReference type="EMBL" id="JAGSSW010000003">
    <property type="protein sequence ID" value="MBR8463689.1"/>
    <property type="molecule type" value="Genomic_DNA"/>
</dbReference>
<dbReference type="PIRSF" id="PIRSF006250">
    <property type="entry name" value="NadC_ModD"/>
    <property type="match status" value="1"/>
</dbReference>
<reference evidence="8 9" key="1">
    <citation type="submission" date="2021-04" db="EMBL/GenBank/DDBJ databases">
        <title>Molecular and phenotypic characterization and identification of bacterial isolates recovered from the Anatolian ground squirrels (Spermophilus xanthoprymnus) and which have the potential to form a new species in the Campylobacter genus.</title>
        <authorList>
            <person name="Aydin F."/>
            <person name="Abay S."/>
            <person name="Kayman T."/>
            <person name="Karakaya E."/>
            <person name="Mustak H.K."/>
            <person name="Mustak I.B."/>
            <person name="Bilgin N."/>
            <person name="Duzler A."/>
            <person name="Sahin O."/>
            <person name="Guran O."/>
            <person name="Saticioglu I.B."/>
        </authorList>
    </citation>
    <scope>NUCLEOTIDE SEQUENCE [LARGE SCALE GENOMIC DNA]</scope>
    <source>
        <strain evidence="9">faydin-G24</strain>
    </source>
</reference>
<comment type="similarity">
    <text evidence="1 5">Belongs to the NadC/ModD family.</text>
</comment>
<dbReference type="Pfam" id="PF02749">
    <property type="entry name" value="QRPTase_N"/>
    <property type="match status" value="1"/>
</dbReference>
<dbReference type="RefSeq" id="WP_212141789.1">
    <property type="nucleotide sequence ID" value="NZ_JAGSSW010000003.1"/>
</dbReference>
<organism evidence="8 9">
    <name type="scientific">Campylobacter anatolicus</name>
    <dbReference type="NCBI Taxonomy" id="2829105"/>
    <lineage>
        <taxon>Bacteria</taxon>
        <taxon>Pseudomonadati</taxon>
        <taxon>Campylobacterota</taxon>
        <taxon>Epsilonproteobacteria</taxon>
        <taxon>Campylobacterales</taxon>
        <taxon>Campylobacteraceae</taxon>
        <taxon>Campylobacter</taxon>
    </lineage>
</organism>
<proteinExistence type="inferred from homology"/>
<dbReference type="Pfam" id="PF01729">
    <property type="entry name" value="QRPTase_C"/>
    <property type="match status" value="1"/>
</dbReference>
<dbReference type="Proteomes" id="UP000682951">
    <property type="component" value="Unassembled WGS sequence"/>
</dbReference>
<evidence type="ECO:0000259" key="6">
    <source>
        <dbReference type="Pfam" id="PF01729"/>
    </source>
</evidence>
<protein>
    <recommendedName>
        <fullName evidence="2">Putative pyrophosphorylase ModD</fullName>
    </recommendedName>
</protein>
<evidence type="ECO:0000256" key="2">
    <source>
        <dbReference type="ARBA" id="ARBA00019205"/>
    </source>
</evidence>
<evidence type="ECO:0000256" key="3">
    <source>
        <dbReference type="ARBA" id="ARBA00022676"/>
    </source>
</evidence>
<dbReference type="InterPro" id="IPR022412">
    <property type="entry name" value="Quinolinate_PRibosylTrfase_N"/>
</dbReference>
<dbReference type="InterPro" id="IPR013785">
    <property type="entry name" value="Aldolase_TIM"/>
</dbReference>
<evidence type="ECO:0000313" key="8">
    <source>
        <dbReference type="EMBL" id="MBR8463689.1"/>
    </source>
</evidence>
<evidence type="ECO:0000256" key="4">
    <source>
        <dbReference type="ARBA" id="ARBA00022679"/>
    </source>
</evidence>
<evidence type="ECO:0000256" key="5">
    <source>
        <dbReference type="PIRNR" id="PIRNR006250"/>
    </source>
</evidence>
<dbReference type="PANTHER" id="PTHR32179:SF4">
    <property type="entry name" value="PYROPHOSPHORYLASE MODD-RELATED"/>
    <property type="match status" value="1"/>
</dbReference>
<evidence type="ECO:0000259" key="7">
    <source>
        <dbReference type="Pfam" id="PF02749"/>
    </source>
</evidence>
<evidence type="ECO:0000313" key="9">
    <source>
        <dbReference type="Proteomes" id="UP000682951"/>
    </source>
</evidence>
<keyword evidence="9" id="KW-1185">Reference proteome</keyword>
<dbReference type="SUPFAM" id="SSF51690">
    <property type="entry name" value="Nicotinate/Quinolinate PRTase C-terminal domain-like"/>
    <property type="match status" value="1"/>
</dbReference>
<feature type="domain" description="Quinolinate phosphoribosyl transferase N-terminal" evidence="7">
    <location>
        <begin position="22"/>
        <end position="103"/>
    </location>
</feature>
<accession>A0ABS5HHD4</accession>
<comment type="caution">
    <text evidence="8">The sequence shown here is derived from an EMBL/GenBank/DDBJ whole genome shotgun (WGS) entry which is preliminary data.</text>
</comment>